<comment type="caution">
    <text evidence="3">The sequence shown here is derived from an EMBL/GenBank/DDBJ whole genome shotgun (WGS) entry which is preliminary data.</text>
</comment>
<dbReference type="EMBL" id="JBEEWF010000015">
    <property type="protein sequence ID" value="MEQ5349981.1"/>
    <property type="molecule type" value="Genomic_DNA"/>
</dbReference>
<dbReference type="Pfam" id="PF01381">
    <property type="entry name" value="HTH_3"/>
    <property type="match status" value="1"/>
</dbReference>
<dbReference type="InterPro" id="IPR010982">
    <property type="entry name" value="Lambda_DNA-bd_dom_sf"/>
</dbReference>
<dbReference type="CDD" id="cd00093">
    <property type="entry name" value="HTH_XRE"/>
    <property type="match status" value="1"/>
</dbReference>
<dbReference type="PROSITE" id="PS50943">
    <property type="entry name" value="HTH_CROC1"/>
    <property type="match status" value="1"/>
</dbReference>
<dbReference type="PANTHER" id="PTHR36924">
    <property type="entry name" value="ANTITOXIN HIGA-1"/>
    <property type="match status" value="1"/>
</dbReference>
<dbReference type="RefSeq" id="WP_281111467.1">
    <property type="nucleotide sequence ID" value="NZ_JBEEWF010000015.1"/>
</dbReference>
<name>A0ABV1LE27_9GAMM</name>
<reference evidence="3 4" key="1">
    <citation type="submission" date="2024-04" db="EMBL/GenBank/DDBJ databases">
        <title>Role of Flies in the Dissemination of Carbapenem-Resistant Enterobacteriaceae (CRE): An Epidemiological and Genomic Study in China.</title>
        <authorList>
            <person name="Kaichao C."/>
            <person name="Zhang R."/>
            <person name="Chen S."/>
        </authorList>
    </citation>
    <scope>NUCLEOTIDE SEQUENCE [LARGE SCALE GENOMIC DNA]</scope>
    <source>
        <strain evidence="4">fly-1011</strain>
    </source>
</reference>
<dbReference type="SMART" id="SM00530">
    <property type="entry name" value="HTH_XRE"/>
    <property type="match status" value="1"/>
</dbReference>
<evidence type="ECO:0000313" key="3">
    <source>
        <dbReference type="EMBL" id="MEQ5349981.1"/>
    </source>
</evidence>
<sequence>MKMYNPPHAGELIAETLDELGVGVRDLAKALGVAPSTAHKLINGKSIVTPEMAIKLSAVLGSSPKFWLNIQDNYSLNKAEKIVDTSKLQKLTLNYC</sequence>
<organism evidence="3 4">
    <name type="scientific">Proteus genomosp. 6</name>
    <dbReference type="NCBI Taxonomy" id="1311820"/>
    <lineage>
        <taxon>Bacteria</taxon>
        <taxon>Pseudomonadati</taxon>
        <taxon>Pseudomonadota</taxon>
        <taxon>Gammaproteobacteria</taxon>
        <taxon>Enterobacterales</taxon>
        <taxon>Morganellaceae</taxon>
        <taxon>Proteus</taxon>
    </lineage>
</organism>
<accession>A0ABV1LE27</accession>
<evidence type="ECO:0000313" key="4">
    <source>
        <dbReference type="Proteomes" id="UP001436462"/>
    </source>
</evidence>
<protein>
    <submittedName>
        <fullName evidence="3">HigA family addiction module antitoxin</fullName>
    </submittedName>
</protein>
<dbReference type="Gene3D" id="1.10.260.40">
    <property type="entry name" value="lambda repressor-like DNA-binding domains"/>
    <property type="match status" value="1"/>
</dbReference>
<evidence type="ECO:0000259" key="2">
    <source>
        <dbReference type="PROSITE" id="PS50943"/>
    </source>
</evidence>
<gene>
    <name evidence="3" type="ORF">ABN253_17585</name>
</gene>
<keyword evidence="4" id="KW-1185">Reference proteome</keyword>
<dbReference type="NCBIfam" id="TIGR02607">
    <property type="entry name" value="antidote_HigA"/>
    <property type="match status" value="1"/>
</dbReference>
<dbReference type="InterPro" id="IPR001387">
    <property type="entry name" value="Cro/C1-type_HTH"/>
</dbReference>
<proteinExistence type="predicted"/>
<feature type="domain" description="HTH cro/C1-type" evidence="2">
    <location>
        <begin position="13"/>
        <end position="67"/>
    </location>
</feature>
<dbReference type="SUPFAM" id="SSF47413">
    <property type="entry name" value="lambda repressor-like DNA-binding domains"/>
    <property type="match status" value="1"/>
</dbReference>
<dbReference type="PANTHER" id="PTHR36924:SF1">
    <property type="entry name" value="ANTITOXIN HIGA-1"/>
    <property type="match status" value="1"/>
</dbReference>
<evidence type="ECO:0000256" key="1">
    <source>
        <dbReference type="ARBA" id="ARBA00023125"/>
    </source>
</evidence>
<keyword evidence="1" id="KW-0238">DNA-binding</keyword>
<dbReference type="Proteomes" id="UP001436462">
    <property type="component" value="Unassembled WGS sequence"/>
</dbReference>
<dbReference type="InterPro" id="IPR013430">
    <property type="entry name" value="Toxin_antidote_HigA"/>
</dbReference>